<dbReference type="InterPro" id="IPR036259">
    <property type="entry name" value="MFS_trans_sf"/>
</dbReference>
<feature type="transmembrane region" description="Helical" evidence="6">
    <location>
        <begin position="290"/>
        <end position="310"/>
    </location>
</feature>
<evidence type="ECO:0000313" key="8">
    <source>
        <dbReference type="EMBL" id="VDO04932.1"/>
    </source>
</evidence>
<feature type="transmembrane region" description="Helical" evidence="6">
    <location>
        <begin position="80"/>
        <end position="99"/>
    </location>
</feature>
<feature type="transmembrane region" description="Helical" evidence="6">
    <location>
        <begin position="322"/>
        <end position="342"/>
    </location>
</feature>
<dbReference type="GO" id="GO:0022857">
    <property type="term" value="F:transmembrane transporter activity"/>
    <property type="evidence" value="ECO:0007669"/>
    <property type="project" value="InterPro"/>
</dbReference>
<dbReference type="EMBL" id="UZAE01012394">
    <property type="protein sequence ID" value="VDO04932.1"/>
    <property type="molecule type" value="Genomic_DNA"/>
</dbReference>
<feature type="transmembrane region" description="Helical" evidence="6">
    <location>
        <begin position="413"/>
        <end position="432"/>
    </location>
</feature>
<dbReference type="InterPro" id="IPR020846">
    <property type="entry name" value="MFS_dom"/>
</dbReference>
<evidence type="ECO:0000256" key="6">
    <source>
        <dbReference type="SAM" id="Phobius"/>
    </source>
</evidence>
<dbReference type="PANTHER" id="PTHR43385">
    <property type="entry name" value="RIBOFLAVIN TRANSPORTER RIBJ"/>
    <property type="match status" value="1"/>
</dbReference>
<evidence type="ECO:0000256" key="1">
    <source>
        <dbReference type="ARBA" id="ARBA00004141"/>
    </source>
</evidence>
<dbReference type="Proteomes" id="UP000278807">
    <property type="component" value="Unassembled WGS sequence"/>
</dbReference>
<evidence type="ECO:0000256" key="5">
    <source>
        <dbReference type="ARBA" id="ARBA00023136"/>
    </source>
</evidence>
<feature type="transmembrane region" description="Helical" evidence="6">
    <location>
        <begin position="252"/>
        <end position="270"/>
    </location>
</feature>
<dbReference type="InterPro" id="IPR052983">
    <property type="entry name" value="MFS_Riboflavin_Transporter"/>
</dbReference>
<feature type="transmembrane region" description="Helical" evidence="6">
    <location>
        <begin position="348"/>
        <end position="369"/>
    </location>
</feature>
<dbReference type="InterPro" id="IPR011701">
    <property type="entry name" value="MFS"/>
</dbReference>
<feature type="transmembrane region" description="Helical" evidence="6">
    <location>
        <begin position="381"/>
        <end position="401"/>
    </location>
</feature>
<dbReference type="PANTHER" id="PTHR43385:SF1">
    <property type="entry name" value="RIBOFLAVIN TRANSPORTER RIBJ"/>
    <property type="match status" value="1"/>
</dbReference>
<name>A0A0R3TN62_RODNA</name>
<keyword evidence="3 6" id="KW-0812">Transmembrane</keyword>
<proteinExistence type="predicted"/>
<dbReference type="OrthoDB" id="410267at2759"/>
<gene>
    <name evidence="8" type="ORF">HNAJ_LOCUS8800</name>
</gene>
<feature type="transmembrane region" description="Helical" evidence="6">
    <location>
        <begin position="49"/>
        <end position="68"/>
    </location>
</feature>
<keyword evidence="4 6" id="KW-1133">Transmembrane helix</keyword>
<evidence type="ECO:0000256" key="2">
    <source>
        <dbReference type="ARBA" id="ARBA00022448"/>
    </source>
</evidence>
<feature type="domain" description="Major facilitator superfamily (MFS) profile" evidence="7">
    <location>
        <begin position="9"/>
        <end position="437"/>
    </location>
</feature>
<keyword evidence="2" id="KW-0813">Transport</keyword>
<evidence type="ECO:0000256" key="4">
    <source>
        <dbReference type="ARBA" id="ARBA00022989"/>
    </source>
</evidence>
<keyword evidence="5 6" id="KW-0472">Membrane</keyword>
<evidence type="ECO:0000259" key="7">
    <source>
        <dbReference type="PROSITE" id="PS50850"/>
    </source>
</evidence>
<evidence type="ECO:0000313" key="9">
    <source>
        <dbReference type="Proteomes" id="UP000278807"/>
    </source>
</evidence>
<protein>
    <submittedName>
        <fullName evidence="10">MFS domain-containing protein</fullName>
    </submittedName>
</protein>
<dbReference type="Pfam" id="PF07690">
    <property type="entry name" value="MFS_1"/>
    <property type="match status" value="1"/>
</dbReference>
<comment type="subcellular location">
    <subcellularLocation>
        <location evidence="1">Membrane</location>
        <topology evidence="1">Multi-pass membrane protein</topology>
    </subcellularLocation>
</comment>
<reference evidence="10" key="1">
    <citation type="submission" date="2017-02" db="UniProtKB">
        <authorList>
            <consortium name="WormBaseParasite"/>
        </authorList>
    </citation>
    <scope>IDENTIFICATION</scope>
</reference>
<feature type="transmembrane region" description="Helical" evidence="6">
    <location>
        <begin position="138"/>
        <end position="161"/>
    </location>
</feature>
<dbReference type="WBParaSite" id="HNAJ_0000880401-mRNA-1">
    <property type="protein sequence ID" value="HNAJ_0000880401-mRNA-1"/>
    <property type="gene ID" value="HNAJ_0000880401"/>
</dbReference>
<keyword evidence="9" id="KW-1185">Reference proteome</keyword>
<evidence type="ECO:0000313" key="10">
    <source>
        <dbReference type="WBParaSite" id="HNAJ_0000880401-mRNA-1"/>
    </source>
</evidence>
<feature type="transmembrane region" description="Helical" evidence="6">
    <location>
        <begin position="9"/>
        <end position="29"/>
    </location>
</feature>
<dbReference type="PROSITE" id="PS50850">
    <property type="entry name" value="MFS"/>
    <property type="match status" value="1"/>
</dbReference>
<dbReference type="AlphaFoldDB" id="A0A0R3TN62"/>
<feature type="transmembrane region" description="Helical" evidence="6">
    <location>
        <begin position="105"/>
        <end position="126"/>
    </location>
</feature>
<organism evidence="10">
    <name type="scientific">Rodentolepis nana</name>
    <name type="common">Dwarf tapeworm</name>
    <name type="synonym">Hymenolepis nana</name>
    <dbReference type="NCBI Taxonomy" id="102285"/>
    <lineage>
        <taxon>Eukaryota</taxon>
        <taxon>Metazoa</taxon>
        <taxon>Spiralia</taxon>
        <taxon>Lophotrochozoa</taxon>
        <taxon>Platyhelminthes</taxon>
        <taxon>Cestoda</taxon>
        <taxon>Eucestoda</taxon>
        <taxon>Cyclophyllidea</taxon>
        <taxon>Hymenolepididae</taxon>
        <taxon>Rodentolepis</taxon>
    </lineage>
</organism>
<dbReference type="GO" id="GO:0016020">
    <property type="term" value="C:membrane"/>
    <property type="evidence" value="ECO:0007669"/>
    <property type="project" value="UniProtKB-SubCell"/>
</dbReference>
<sequence>MVQIKGKTWGYLTVVGAFLFHLSFGYNYTVGNMNSYLIPYMNISSGQTVWFHAVVISGQAIGMPLGGILEKKIGYRLVEIIGGVLTSGGVMLSSLTVYYGLGPFIATYAIMFGIGMGIPYSVLFSLAADWFPKHRAAVIGIILGGLGMGALVFTPFQTALINPNNLQNNHPDVQANVRLSFVKLGAFMVVLQIIGFILIRKNRSEEEEEFDVFSNRDAISIASETATEVYVERHNKQQEVHNYTITEAMKSIDFYIICVMIFLDTVPITLQTSTYKVFGITLGIDDKFLSTVATCTSIFNCSGRVIWGLLSDHLSFKIPCGWFLLQWGILFGTLPAIGMLPMNALKPLYTIWVFLLFFSMAGHFVLMPAACSRIFGPKNSATTYGLLYFTTCPSALILAAITSTNDITNNFNLVFFCCCGLALASFVLHFFLKDRFGRLVGLTRFCVDMCNPCRYVPVEVNELENMEDNTETGTRIE</sequence>
<accession>A0A0R3TN62</accession>
<reference evidence="8 9" key="2">
    <citation type="submission" date="2018-11" db="EMBL/GenBank/DDBJ databases">
        <authorList>
            <consortium name="Pathogen Informatics"/>
        </authorList>
    </citation>
    <scope>NUCLEOTIDE SEQUENCE [LARGE SCALE GENOMIC DNA]</scope>
</reference>
<feature type="transmembrane region" description="Helical" evidence="6">
    <location>
        <begin position="181"/>
        <end position="199"/>
    </location>
</feature>
<evidence type="ECO:0000256" key="3">
    <source>
        <dbReference type="ARBA" id="ARBA00022692"/>
    </source>
</evidence>
<dbReference type="Gene3D" id="1.20.1250.20">
    <property type="entry name" value="MFS general substrate transporter like domains"/>
    <property type="match status" value="2"/>
</dbReference>
<dbReference type="SUPFAM" id="SSF103473">
    <property type="entry name" value="MFS general substrate transporter"/>
    <property type="match status" value="1"/>
</dbReference>